<evidence type="ECO:0000313" key="7">
    <source>
        <dbReference type="Proteomes" id="UP000235145"/>
    </source>
</evidence>
<dbReference type="PROSITE" id="PS50966">
    <property type="entry name" value="ZF_SWIM"/>
    <property type="match status" value="1"/>
</dbReference>
<dbReference type="Proteomes" id="UP000235145">
    <property type="component" value="Unassembled WGS sequence"/>
</dbReference>
<feature type="domain" description="SWIM-type" evidence="5">
    <location>
        <begin position="55"/>
        <end position="87"/>
    </location>
</feature>
<comment type="caution">
    <text evidence="6">The sequence shown here is derived from an EMBL/GenBank/DDBJ whole genome shotgun (WGS) entry which is preliminary data.</text>
</comment>
<evidence type="ECO:0000256" key="1">
    <source>
        <dbReference type="ARBA" id="ARBA00022723"/>
    </source>
</evidence>
<dbReference type="InterPro" id="IPR007527">
    <property type="entry name" value="Znf_SWIM"/>
</dbReference>
<dbReference type="SMART" id="SM00575">
    <property type="entry name" value="ZnF_PMZ"/>
    <property type="match status" value="1"/>
</dbReference>
<dbReference type="AlphaFoldDB" id="A0A9R1UCW5"/>
<evidence type="ECO:0000256" key="4">
    <source>
        <dbReference type="PROSITE-ProRule" id="PRU00325"/>
    </source>
</evidence>
<reference evidence="6 7" key="1">
    <citation type="journal article" date="2017" name="Nat. Commun.">
        <title>Genome assembly with in vitro proximity ligation data and whole-genome triplication in lettuce.</title>
        <authorList>
            <person name="Reyes-Chin-Wo S."/>
            <person name="Wang Z."/>
            <person name="Yang X."/>
            <person name="Kozik A."/>
            <person name="Arikit S."/>
            <person name="Song C."/>
            <person name="Xia L."/>
            <person name="Froenicke L."/>
            <person name="Lavelle D.O."/>
            <person name="Truco M.J."/>
            <person name="Xia R."/>
            <person name="Zhu S."/>
            <person name="Xu C."/>
            <person name="Xu H."/>
            <person name="Xu X."/>
            <person name="Cox K."/>
            <person name="Korf I."/>
            <person name="Meyers B.C."/>
            <person name="Michelmore R.W."/>
        </authorList>
    </citation>
    <scope>NUCLEOTIDE SEQUENCE [LARGE SCALE GENOMIC DNA]</scope>
    <source>
        <strain evidence="7">cv. Salinas</strain>
        <tissue evidence="6">Seedlings</tissue>
    </source>
</reference>
<keyword evidence="2 4" id="KW-0863">Zinc-finger</keyword>
<sequence length="254" mass="29787">MDRFAHKIEENTKWNTRICPTMLKKMKLFGKNLRFWLIIHSQQHVFEARRGCDSYMVDLDERHCTCKLWDLAGIPSVHVIATINYIHQTLDEYIDDMFSMEQFLKCYSANISPLNGSNRWPQTEFIKPLPPMSRRIPSRPRVNRMRHVSENNGRVHTPRIVRCGKCFKYGHNQKGCKNATSDPVPMKHPKIWSQKFRFIIDKSSVFKHHSHISSKKCIKFIKIRVDIKHGISLVCAMRLARALLLGTRSTQDIN</sequence>
<dbReference type="PANTHER" id="PTHR31973:SF187">
    <property type="entry name" value="MUTATOR TRANSPOSASE MUDRA PROTEIN"/>
    <property type="match status" value="1"/>
</dbReference>
<evidence type="ECO:0000313" key="6">
    <source>
        <dbReference type="EMBL" id="KAJ0184812.1"/>
    </source>
</evidence>
<dbReference type="GO" id="GO:0008270">
    <property type="term" value="F:zinc ion binding"/>
    <property type="evidence" value="ECO:0007669"/>
    <property type="project" value="UniProtKB-KW"/>
</dbReference>
<keyword evidence="7" id="KW-1185">Reference proteome</keyword>
<name>A0A9R1UCW5_LACSA</name>
<keyword evidence="3" id="KW-0862">Zinc</keyword>
<evidence type="ECO:0000256" key="3">
    <source>
        <dbReference type="ARBA" id="ARBA00022833"/>
    </source>
</evidence>
<gene>
    <name evidence="6" type="ORF">LSAT_V11C900488680</name>
</gene>
<keyword evidence="1" id="KW-0479">Metal-binding</keyword>
<dbReference type="InterPro" id="IPR006564">
    <property type="entry name" value="Znf_PMZ"/>
</dbReference>
<evidence type="ECO:0000259" key="5">
    <source>
        <dbReference type="PROSITE" id="PS50966"/>
    </source>
</evidence>
<accession>A0A9R1UCW5</accession>
<proteinExistence type="predicted"/>
<organism evidence="6 7">
    <name type="scientific">Lactuca sativa</name>
    <name type="common">Garden lettuce</name>
    <dbReference type="NCBI Taxonomy" id="4236"/>
    <lineage>
        <taxon>Eukaryota</taxon>
        <taxon>Viridiplantae</taxon>
        <taxon>Streptophyta</taxon>
        <taxon>Embryophyta</taxon>
        <taxon>Tracheophyta</taxon>
        <taxon>Spermatophyta</taxon>
        <taxon>Magnoliopsida</taxon>
        <taxon>eudicotyledons</taxon>
        <taxon>Gunneridae</taxon>
        <taxon>Pentapetalae</taxon>
        <taxon>asterids</taxon>
        <taxon>campanulids</taxon>
        <taxon>Asterales</taxon>
        <taxon>Asteraceae</taxon>
        <taxon>Cichorioideae</taxon>
        <taxon>Cichorieae</taxon>
        <taxon>Lactucinae</taxon>
        <taxon>Lactuca</taxon>
    </lineage>
</organism>
<evidence type="ECO:0000256" key="2">
    <source>
        <dbReference type="ARBA" id="ARBA00022771"/>
    </source>
</evidence>
<protein>
    <recommendedName>
        <fullName evidence="5">SWIM-type domain-containing protein</fullName>
    </recommendedName>
</protein>
<dbReference type="EMBL" id="NBSK02000009">
    <property type="protein sequence ID" value="KAJ0184812.1"/>
    <property type="molecule type" value="Genomic_DNA"/>
</dbReference>
<dbReference type="PANTHER" id="PTHR31973">
    <property type="entry name" value="POLYPROTEIN, PUTATIVE-RELATED"/>
    <property type="match status" value="1"/>
</dbReference>